<reference evidence="9 11" key="1">
    <citation type="journal article" date="2023" name="Phytobiomes J">
        <title>Deciphering the key players within the bacterial microbiota associated with aerial crown gall tumors on rhododendron: Insights into the gallobiome.</title>
        <authorList>
            <person name="Kuzmanovic N."/>
            <person name="Nesme J."/>
            <person name="Wolf J."/>
            <person name="Neumann-Schaal M."/>
            <person name="Petersen J."/>
            <person name="Fernandez-Gnecco G."/>
            <person name="Sproeer C."/>
            <person name="Bunk B."/>
            <person name="Overmann J."/>
            <person name="Sorensen S.J."/>
            <person name="Idczak E."/>
            <person name="Smalla K."/>
        </authorList>
    </citation>
    <scope>NUCLEOTIDE SEQUENCE</scope>
    <source>
        <strain evidence="9">Rho-11.1</strain>
        <strain evidence="10">Rho-14.1</strain>
        <strain evidence="11">rho-14.1</strain>
    </source>
</reference>
<dbReference type="CDD" id="cd16431">
    <property type="entry name" value="IcmE"/>
    <property type="match status" value="1"/>
</dbReference>
<evidence type="ECO:0000256" key="5">
    <source>
        <dbReference type="ARBA" id="ARBA00023136"/>
    </source>
</evidence>
<keyword evidence="3 8" id="KW-0812">Transmembrane</keyword>
<evidence type="ECO:0000256" key="4">
    <source>
        <dbReference type="ARBA" id="ARBA00022989"/>
    </source>
</evidence>
<feature type="compositionally biased region" description="Gly residues" evidence="7">
    <location>
        <begin position="195"/>
        <end position="207"/>
    </location>
</feature>
<feature type="compositionally biased region" description="Polar residues" evidence="7">
    <location>
        <begin position="33"/>
        <end position="47"/>
    </location>
</feature>
<evidence type="ECO:0000256" key="2">
    <source>
        <dbReference type="ARBA" id="ARBA00010265"/>
    </source>
</evidence>
<sequence length="409" mass="43194">MAASKYYIAAGGAAVIVAAGVVLLTTGGPSVDQGGNSPTNLSQNAPRLNTDMLSPVGQEEASRRATANDQKAEEAKQQPDQSYVAPPVIAEEVNMGADGPLAQKPPVGLELPEVKPIRPEDIKVPERVVVQRQPNPQQEVQVAAERERIKAENDRRNQLAAKVQEQVNQLLANNAQPNINIQGYKEPPKKESNGSGNGAGNGNGRGKPSGPVILAAKPGDVFYASLKVGFNSEDPRGLPVYATIYDQRGNGSYGPLHGGVLAGQVTYSNDQAAVTFRQMTLRDGRTAPIQAMAATLDEVRPGVAAKVDRHTLSRWSGLVAGSLLQGLGQAGQELVRNDTQTTISDGFATTSGRAGIDWQKVGLATLEPLGNNLSQVMARNFQRKPTMSSPAGTDVGIVFLQQVTVEASK</sequence>
<dbReference type="EMBL" id="JAVRAF010000014">
    <property type="protein sequence ID" value="MDX8305166.1"/>
    <property type="molecule type" value="Genomic_DNA"/>
</dbReference>
<keyword evidence="5 8" id="KW-0472">Membrane</keyword>
<feature type="transmembrane region" description="Helical" evidence="8">
    <location>
        <begin position="6"/>
        <end position="24"/>
    </location>
</feature>
<keyword evidence="11" id="KW-1185">Reference proteome</keyword>
<keyword evidence="4 8" id="KW-1133">Transmembrane helix</keyword>
<dbReference type="InterPro" id="IPR049855">
    <property type="entry name" value="DotG/IcmE-like_C"/>
</dbReference>
<dbReference type="InterPro" id="IPR042217">
    <property type="entry name" value="T4SS_VirB10/TrbI"/>
</dbReference>
<feature type="region of interest" description="Disordered" evidence="7">
    <location>
        <begin position="178"/>
        <end position="211"/>
    </location>
</feature>
<accession>A0AAW9FHR2</accession>
<comment type="subcellular location">
    <subcellularLocation>
        <location evidence="1">Membrane</location>
        <topology evidence="1">Single-pass membrane protein</topology>
    </subcellularLocation>
</comment>
<proteinExistence type="inferred from homology"/>
<dbReference type="Gene3D" id="2.40.128.260">
    <property type="entry name" value="Type IV secretion system, VirB10/TraB/TrbI"/>
    <property type="match status" value="1"/>
</dbReference>
<evidence type="ECO:0000256" key="8">
    <source>
        <dbReference type="SAM" id="Phobius"/>
    </source>
</evidence>
<comment type="caution">
    <text evidence="9">The sequence shown here is derived from an EMBL/GenBank/DDBJ whole genome shotgun (WGS) entry which is preliminary data.</text>
</comment>
<name>A0AAW9FHR2_9HYPH</name>
<dbReference type="EMBL" id="JAVRAD010000017">
    <property type="protein sequence ID" value="MDX8332375.1"/>
    <property type="molecule type" value="Genomic_DNA"/>
</dbReference>
<evidence type="ECO:0000256" key="1">
    <source>
        <dbReference type="ARBA" id="ARBA00004167"/>
    </source>
</evidence>
<evidence type="ECO:0000256" key="6">
    <source>
        <dbReference type="SAM" id="Coils"/>
    </source>
</evidence>
<keyword evidence="6" id="KW-0175">Coiled coil</keyword>
<dbReference type="Proteomes" id="UP001277561">
    <property type="component" value="Unassembled WGS sequence"/>
</dbReference>
<feature type="coiled-coil region" evidence="6">
    <location>
        <begin position="142"/>
        <end position="169"/>
    </location>
</feature>
<protein>
    <submittedName>
        <fullName evidence="9">DotG/IcmE/VirB10 family protein</fullName>
    </submittedName>
</protein>
<feature type="region of interest" description="Disordered" evidence="7">
    <location>
        <begin position="29"/>
        <end position="82"/>
    </location>
</feature>
<dbReference type="RefSeq" id="WP_234625045.1">
    <property type="nucleotide sequence ID" value="NZ_CP192770.1"/>
</dbReference>
<evidence type="ECO:0000313" key="11">
    <source>
        <dbReference type="Proteomes" id="UP001277561"/>
    </source>
</evidence>
<evidence type="ECO:0000313" key="9">
    <source>
        <dbReference type="EMBL" id="MDX8305166.1"/>
    </source>
</evidence>
<evidence type="ECO:0000256" key="7">
    <source>
        <dbReference type="SAM" id="MobiDB-lite"/>
    </source>
</evidence>
<dbReference type="GO" id="GO:0016020">
    <property type="term" value="C:membrane"/>
    <property type="evidence" value="ECO:0007669"/>
    <property type="project" value="UniProtKB-SubCell"/>
</dbReference>
<dbReference type="Pfam" id="PF03743">
    <property type="entry name" value="TrbI"/>
    <property type="match status" value="1"/>
</dbReference>
<comment type="similarity">
    <text evidence="2">Belongs to the TrbI/VirB10 family.</text>
</comment>
<dbReference type="InterPro" id="IPR005498">
    <property type="entry name" value="T4SS_VirB10/TraB/TrbI"/>
</dbReference>
<evidence type="ECO:0000313" key="10">
    <source>
        <dbReference type="EMBL" id="MDX8332375.1"/>
    </source>
</evidence>
<evidence type="ECO:0000256" key="3">
    <source>
        <dbReference type="ARBA" id="ARBA00022692"/>
    </source>
</evidence>
<organism evidence="9">
    <name type="scientific">Agrobacterium rosae</name>
    <dbReference type="NCBI Taxonomy" id="1972867"/>
    <lineage>
        <taxon>Bacteria</taxon>
        <taxon>Pseudomonadati</taxon>
        <taxon>Pseudomonadota</taxon>
        <taxon>Alphaproteobacteria</taxon>
        <taxon>Hyphomicrobiales</taxon>
        <taxon>Rhizobiaceae</taxon>
        <taxon>Rhizobium/Agrobacterium group</taxon>
        <taxon>Agrobacterium</taxon>
    </lineage>
</organism>
<gene>
    <name evidence="9" type="ORF">RMR22_23230</name>
    <name evidence="10" type="ORF">RMS29_24515</name>
</gene>
<dbReference type="AlphaFoldDB" id="A0AAW9FHR2"/>